<protein>
    <submittedName>
        <fullName evidence="1">Uncharacterized protein</fullName>
    </submittedName>
</protein>
<reference evidence="1" key="1">
    <citation type="submission" date="2014-11" db="EMBL/GenBank/DDBJ databases">
        <authorList>
            <person name="Amaro Gonzalez C."/>
        </authorList>
    </citation>
    <scope>NUCLEOTIDE SEQUENCE</scope>
</reference>
<sequence length="36" mass="4145">MRLPSAAFELNCNSALLVKKFFRFSGFQEKTESISF</sequence>
<dbReference type="AlphaFoldDB" id="A0A0E9SZ07"/>
<name>A0A0E9SZ07_ANGAN</name>
<proteinExistence type="predicted"/>
<dbReference type="EMBL" id="GBXM01061988">
    <property type="protein sequence ID" value="JAH46589.1"/>
    <property type="molecule type" value="Transcribed_RNA"/>
</dbReference>
<reference evidence="1" key="2">
    <citation type="journal article" date="2015" name="Fish Shellfish Immunol.">
        <title>Early steps in the European eel (Anguilla anguilla)-Vibrio vulnificus interaction in the gills: Role of the RtxA13 toxin.</title>
        <authorList>
            <person name="Callol A."/>
            <person name="Pajuelo D."/>
            <person name="Ebbesson L."/>
            <person name="Teles M."/>
            <person name="MacKenzie S."/>
            <person name="Amaro C."/>
        </authorList>
    </citation>
    <scope>NUCLEOTIDE SEQUENCE</scope>
</reference>
<evidence type="ECO:0000313" key="1">
    <source>
        <dbReference type="EMBL" id="JAH46589.1"/>
    </source>
</evidence>
<organism evidence="1">
    <name type="scientific">Anguilla anguilla</name>
    <name type="common">European freshwater eel</name>
    <name type="synonym">Muraena anguilla</name>
    <dbReference type="NCBI Taxonomy" id="7936"/>
    <lineage>
        <taxon>Eukaryota</taxon>
        <taxon>Metazoa</taxon>
        <taxon>Chordata</taxon>
        <taxon>Craniata</taxon>
        <taxon>Vertebrata</taxon>
        <taxon>Euteleostomi</taxon>
        <taxon>Actinopterygii</taxon>
        <taxon>Neopterygii</taxon>
        <taxon>Teleostei</taxon>
        <taxon>Anguilliformes</taxon>
        <taxon>Anguillidae</taxon>
        <taxon>Anguilla</taxon>
    </lineage>
</organism>
<accession>A0A0E9SZ07</accession>